<evidence type="ECO:0000256" key="3">
    <source>
        <dbReference type="ARBA" id="ARBA00022777"/>
    </source>
</evidence>
<dbReference type="Gene3D" id="3.40.50.300">
    <property type="entry name" value="P-loop containing nucleotide triphosphate hydrolases"/>
    <property type="match status" value="1"/>
</dbReference>
<keyword evidence="3 4" id="KW-0418">Kinase</keyword>
<dbReference type="PROSITE" id="PS00113">
    <property type="entry name" value="ADENYLATE_KINASE"/>
    <property type="match status" value="1"/>
</dbReference>
<dbReference type="GO" id="GO:0005524">
    <property type="term" value="F:ATP binding"/>
    <property type="evidence" value="ECO:0007669"/>
    <property type="project" value="InterPro"/>
</dbReference>
<keyword evidence="7" id="KW-1185">Reference proteome</keyword>
<proteinExistence type="inferred from homology"/>
<dbReference type="GO" id="GO:0019205">
    <property type="term" value="F:nucleobase-containing compound kinase activity"/>
    <property type="evidence" value="ECO:0007669"/>
    <property type="project" value="InterPro"/>
</dbReference>
<dbReference type="PRINTS" id="PR00094">
    <property type="entry name" value="ADENYLTKNASE"/>
</dbReference>
<dbReference type="InterPro" id="IPR033690">
    <property type="entry name" value="Adenylat_kinase_CS"/>
</dbReference>
<evidence type="ECO:0000313" key="5">
    <source>
        <dbReference type="EMBL" id="GJQ14696.1"/>
    </source>
</evidence>
<sequence length="270" mass="30738">MHEWYVRNQKGYAFVSSYYGRKRFQLHLVCVKKLVGWNYPNLQTGSSLRSHPWTLHSSSHCLHTCCCRAHPPIFFVLGGPGSGKGTQCGMIAKTLGLTQICVGDLLRKEALQNTLRGKWIASIIHQGNIVPGHVTLGLLSQAIERERRQGTQAILMDGFPRTLDQAIAFEKQVGCCIAVLYLECSLIVLRQRLLLRGLSSGRQDDIERVIQQRLDTFEKQTTQVVEYYRRKGILHCFEGEKEPNEIYKEIVQLVQKQLIRSTCVEIPKCL</sequence>
<evidence type="ECO:0000256" key="4">
    <source>
        <dbReference type="RuleBase" id="RU003330"/>
    </source>
</evidence>
<evidence type="ECO:0000313" key="6">
    <source>
        <dbReference type="EMBL" id="GJQ15218.1"/>
    </source>
</evidence>
<comment type="caution">
    <text evidence="6">The sequence shown here is derived from an EMBL/GenBank/DDBJ whole genome shotgun (WGS) entry which is preliminary data.</text>
</comment>
<dbReference type="EMBL" id="BQMJ01000066">
    <property type="protein sequence ID" value="GJQ15218.1"/>
    <property type="molecule type" value="Genomic_DNA"/>
</dbReference>
<name>A0A9C7UTT7_9RHOD</name>
<organism evidence="6 7">
    <name type="scientific">Galdieria partita</name>
    <dbReference type="NCBI Taxonomy" id="83374"/>
    <lineage>
        <taxon>Eukaryota</taxon>
        <taxon>Rhodophyta</taxon>
        <taxon>Bangiophyceae</taxon>
        <taxon>Galdieriales</taxon>
        <taxon>Galdieriaceae</taxon>
        <taxon>Galdieria</taxon>
    </lineage>
</organism>
<protein>
    <recommendedName>
        <fullName evidence="8">Adenylate kinase</fullName>
    </recommendedName>
</protein>
<evidence type="ECO:0000256" key="1">
    <source>
        <dbReference type="ARBA" id="ARBA00022679"/>
    </source>
</evidence>
<dbReference type="InterPro" id="IPR027417">
    <property type="entry name" value="P-loop_NTPase"/>
</dbReference>
<dbReference type="PANTHER" id="PTHR23359">
    <property type="entry name" value="NUCLEOTIDE KINASE"/>
    <property type="match status" value="1"/>
</dbReference>
<accession>A0A9C7UTT7</accession>
<dbReference type="AlphaFoldDB" id="A0A9C7UTT7"/>
<dbReference type="InterPro" id="IPR000850">
    <property type="entry name" value="Adenylat/UMP-CMP_kin"/>
</dbReference>
<evidence type="ECO:0000313" key="7">
    <source>
        <dbReference type="Proteomes" id="UP001061958"/>
    </source>
</evidence>
<dbReference type="EMBL" id="BQMJ01000058">
    <property type="protein sequence ID" value="GJQ14696.1"/>
    <property type="molecule type" value="Genomic_DNA"/>
</dbReference>
<dbReference type="SUPFAM" id="SSF52540">
    <property type="entry name" value="P-loop containing nucleoside triphosphate hydrolases"/>
    <property type="match status" value="1"/>
</dbReference>
<dbReference type="Proteomes" id="UP001061958">
    <property type="component" value="Unassembled WGS sequence"/>
</dbReference>
<dbReference type="Pfam" id="PF00406">
    <property type="entry name" value="ADK"/>
    <property type="match status" value="1"/>
</dbReference>
<reference evidence="6" key="2">
    <citation type="submission" date="2022-01" db="EMBL/GenBank/DDBJ databases">
        <authorList>
            <person name="Hirooka S."/>
            <person name="Miyagishima S.Y."/>
        </authorList>
    </citation>
    <scope>NUCLEOTIDE SEQUENCE</scope>
    <source>
        <strain evidence="6">NBRC 102759</strain>
    </source>
</reference>
<dbReference type="OrthoDB" id="442176at2759"/>
<keyword evidence="1 4" id="KW-0808">Transferase</keyword>
<gene>
    <name evidence="5" type="ORF">GpartN1_g6487.t1</name>
    <name evidence="6" type="ORF">GpartN1_g7009.t1</name>
</gene>
<keyword evidence="2" id="KW-0547">Nucleotide-binding</keyword>
<dbReference type="GO" id="GO:0006139">
    <property type="term" value="P:nucleobase-containing compound metabolic process"/>
    <property type="evidence" value="ECO:0007669"/>
    <property type="project" value="InterPro"/>
</dbReference>
<comment type="similarity">
    <text evidence="4">Belongs to the adenylate kinase family.</text>
</comment>
<evidence type="ECO:0000256" key="2">
    <source>
        <dbReference type="ARBA" id="ARBA00022741"/>
    </source>
</evidence>
<dbReference type="HAMAP" id="MF_00235">
    <property type="entry name" value="Adenylate_kinase_Adk"/>
    <property type="match status" value="1"/>
</dbReference>
<reference evidence="6" key="1">
    <citation type="journal article" date="2022" name="Proc. Natl. Acad. Sci. U.S.A.">
        <title>Life cycle and functional genomics of the unicellular red alga Galdieria for elucidating algal and plant evolution and industrial use.</title>
        <authorList>
            <person name="Hirooka S."/>
            <person name="Itabashi T."/>
            <person name="Ichinose T.M."/>
            <person name="Onuma R."/>
            <person name="Fujiwara T."/>
            <person name="Yamashita S."/>
            <person name="Jong L.W."/>
            <person name="Tomita R."/>
            <person name="Iwane A.H."/>
            <person name="Miyagishima S.Y."/>
        </authorList>
    </citation>
    <scope>NUCLEOTIDE SEQUENCE</scope>
    <source>
        <strain evidence="6">NBRC 102759</strain>
    </source>
</reference>
<dbReference type="CDD" id="cd01428">
    <property type="entry name" value="ADK"/>
    <property type="match status" value="1"/>
</dbReference>
<evidence type="ECO:0008006" key="8">
    <source>
        <dbReference type="Google" id="ProtNLM"/>
    </source>
</evidence>